<evidence type="ECO:0000313" key="2">
    <source>
        <dbReference type="EMBL" id="KKK51702.1"/>
    </source>
</evidence>
<accession>A0A0F8W4Q6</accession>
<protein>
    <recommendedName>
        <fullName evidence="1">RecA-like N-terminal domain-containing protein</fullName>
    </recommendedName>
</protein>
<dbReference type="SUPFAM" id="SSF52540">
    <property type="entry name" value="P-loop containing nucleoside triphosphate hydrolases"/>
    <property type="match status" value="1"/>
</dbReference>
<organism evidence="2">
    <name type="scientific">marine sediment metagenome</name>
    <dbReference type="NCBI Taxonomy" id="412755"/>
    <lineage>
        <taxon>unclassified sequences</taxon>
        <taxon>metagenomes</taxon>
        <taxon>ecological metagenomes</taxon>
    </lineage>
</organism>
<dbReference type="Gene3D" id="3.40.50.300">
    <property type="entry name" value="P-loop containing nucleotide triphosphate hydrolases"/>
    <property type="match status" value="1"/>
</dbReference>
<dbReference type="AlphaFoldDB" id="A0A0F8W4Q6"/>
<comment type="caution">
    <text evidence="2">The sequence shown here is derived from an EMBL/GenBank/DDBJ whole genome shotgun (WGS) entry which is preliminary data.</text>
</comment>
<name>A0A0F8W4Q6_9ZZZZ</name>
<sequence>ARAAARHPGAIAVAAKKKKTGKSKGKEPNLHAAEAVLAGFKAIDGLDPINLMRDRAVRDCLSTGSLALDLILGGGIQRGRLMTITGAEHVGKTTLLQEIGVSAQRCNIPVVFLDPETAGDGPFLERQGMDLSKQIKVGRKQLEI</sequence>
<dbReference type="InterPro" id="IPR049428">
    <property type="entry name" value="RecA-like_N"/>
</dbReference>
<gene>
    <name evidence="2" type="ORF">LCGC14_3112320</name>
</gene>
<feature type="non-terminal residue" evidence="2">
    <location>
        <position position="1"/>
    </location>
</feature>
<feature type="domain" description="RecA-like N-terminal" evidence="1">
    <location>
        <begin position="59"/>
        <end position="133"/>
    </location>
</feature>
<dbReference type="InterPro" id="IPR027417">
    <property type="entry name" value="P-loop_NTPase"/>
</dbReference>
<dbReference type="Pfam" id="PF00154">
    <property type="entry name" value="RecA_N"/>
    <property type="match status" value="1"/>
</dbReference>
<proteinExistence type="predicted"/>
<evidence type="ECO:0000259" key="1">
    <source>
        <dbReference type="Pfam" id="PF00154"/>
    </source>
</evidence>
<reference evidence="2" key="1">
    <citation type="journal article" date="2015" name="Nature">
        <title>Complex archaea that bridge the gap between prokaryotes and eukaryotes.</title>
        <authorList>
            <person name="Spang A."/>
            <person name="Saw J.H."/>
            <person name="Jorgensen S.L."/>
            <person name="Zaremba-Niedzwiedzka K."/>
            <person name="Martijn J."/>
            <person name="Lind A.E."/>
            <person name="van Eijk R."/>
            <person name="Schleper C."/>
            <person name="Guy L."/>
            <person name="Ettema T.J."/>
        </authorList>
    </citation>
    <scope>NUCLEOTIDE SEQUENCE</scope>
</reference>
<dbReference type="EMBL" id="LAZR01067379">
    <property type="protein sequence ID" value="KKK51702.1"/>
    <property type="molecule type" value="Genomic_DNA"/>
</dbReference>